<evidence type="ECO:0000256" key="1">
    <source>
        <dbReference type="SAM" id="Coils"/>
    </source>
</evidence>
<dbReference type="RefSeq" id="YP_009609682.1">
    <property type="nucleotide sequence ID" value="NC_041997.1"/>
</dbReference>
<dbReference type="Proteomes" id="UP000224101">
    <property type="component" value="Segment"/>
</dbReference>
<proteinExistence type="predicted"/>
<dbReference type="KEGG" id="vg:40085767"/>
<feature type="coiled-coil region" evidence="1">
    <location>
        <begin position="34"/>
        <end position="61"/>
    </location>
</feature>
<keyword evidence="1" id="KW-0175">Coiled coil</keyword>
<dbReference type="GeneID" id="40085767"/>
<name>A0A218M2U7_9CAUD</name>
<organism evidence="2 3">
    <name type="scientific">Acidovorax phage ACP17</name>
    <dbReference type="NCBI Taxonomy" id="2010329"/>
    <lineage>
        <taxon>Viruses</taxon>
        <taxon>Duplodnaviria</taxon>
        <taxon>Heunggongvirae</taxon>
        <taxon>Uroviricota</taxon>
        <taxon>Caudoviricetes</taxon>
        <taxon>Busanvirus</taxon>
        <taxon>Busanvirus ACP17</taxon>
    </lineage>
</organism>
<keyword evidence="3" id="KW-1185">Reference proteome</keyword>
<sequence>MTDIRVEDRAGLVKRDSAYIVNTDRDEYARALARRTQSAKNKKLEKRVEDLEGKLDEIIHLLRGINGN</sequence>
<protein>
    <submittedName>
        <fullName evidence="2">Uncharacterized protein</fullName>
    </submittedName>
</protein>
<reference evidence="2 3" key="1">
    <citation type="submission" date="2017-08" db="EMBL/GenBank/DDBJ databases">
        <title>Characterization and complete genome sequence of novel bacteriophage infecting the causal agent of bacterial fruit blotch, Acidovorax citrulli.</title>
        <authorList>
            <person name="Midani A.R."/>
            <person name="Park S.-H."/>
            <person name="Choi T.-J."/>
        </authorList>
    </citation>
    <scope>NUCLEOTIDE SEQUENCE [LARGE SCALE GENOMIC DNA]</scope>
</reference>
<evidence type="ECO:0000313" key="3">
    <source>
        <dbReference type="Proteomes" id="UP000224101"/>
    </source>
</evidence>
<dbReference type="EMBL" id="KY979132">
    <property type="protein sequence ID" value="ASD50361.1"/>
    <property type="molecule type" value="Genomic_DNA"/>
</dbReference>
<accession>A0A218M2U7</accession>
<evidence type="ECO:0000313" key="2">
    <source>
        <dbReference type="EMBL" id="ASD50361.1"/>
    </source>
</evidence>